<evidence type="ECO:0000313" key="2">
    <source>
        <dbReference type="EMBL" id="CAI9168031.1"/>
    </source>
</evidence>
<dbReference type="EMBL" id="OX459963">
    <property type="protein sequence ID" value="CAI9168031.1"/>
    <property type="molecule type" value="Genomic_DNA"/>
</dbReference>
<evidence type="ECO:0000256" key="1">
    <source>
        <dbReference type="SAM" id="MobiDB-lite"/>
    </source>
</evidence>
<accession>A0ABN8Z773</accession>
<feature type="region of interest" description="Disordered" evidence="1">
    <location>
        <begin position="86"/>
        <end position="182"/>
    </location>
</feature>
<dbReference type="Proteomes" id="UP001176941">
    <property type="component" value="Chromosome 27"/>
</dbReference>
<protein>
    <submittedName>
        <fullName evidence="2">Uncharacterized protein</fullName>
    </submittedName>
</protein>
<gene>
    <name evidence="2" type="ORF">MRATA1EN1_LOCUS16993</name>
</gene>
<proteinExistence type="predicted"/>
<reference evidence="2" key="1">
    <citation type="submission" date="2023-04" db="EMBL/GenBank/DDBJ databases">
        <authorList>
            <consortium name="ELIXIR-Norway"/>
        </authorList>
    </citation>
    <scope>NUCLEOTIDE SEQUENCE [LARGE SCALE GENOMIC DNA]</scope>
</reference>
<name>A0ABN8Z773_RANTA</name>
<evidence type="ECO:0000313" key="3">
    <source>
        <dbReference type="Proteomes" id="UP001176941"/>
    </source>
</evidence>
<sequence length="182" mass="19612">MRVRERACPSGWGSCVHARLFLGVSQCLPQKQTGTLPRLHSRFVFKLAPWEPTAGNCSLPPAPTWVSGEVPHEEVAERIFSPRHPGGLGDCELAVPSPTPSHQRVTRPLRRPPPAGRGAEESQLPSRFQGPPLEGARSPEGFLFPEAPPGGEGAARVPREPKPQALQGFEQGSCSLGWHVSA</sequence>
<keyword evidence="3" id="KW-1185">Reference proteome</keyword>
<organism evidence="2 3">
    <name type="scientific">Rangifer tarandus platyrhynchus</name>
    <name type="common">Svalbard reindeer</name>
    <dbReference type="NCBI Taxonomy" id="3082113"/>
    <lineage>
        <taxon>Eukaryota</taxon>
        <taxon>Metazoa</taxon>
        <taxon>Chordata</taxon>
        <taxon>Craniata</taxon>
        <taxon>Vertebrata</taxon>
        <taxon>Euteleostomi</taxon>
        <taxon>Mammalia</taxon>
        <taxon>Eutheria</taxon>
        <taxon>Laurasiatheria</taxon>
        <taxon>Artiodactyla</taxon>
        <taxon>Ruminantia</taxon>
        <taxon>Pecora</taxon>
        <taxon>Cervidae</taxon>
        <taxon>Odocoileinae</taxon>
        <taxon>Rangifer</taxon>
    </lineage>
</organism>